<sequence>MQVATACLVPTSPNDLGGLQLFAAEVVAGAGGPDLYRFRLSGSLPDLWLYRDTAGRWRFAVPVRGMAVVPQVTRPSITALEQTVAFDPASAVG</sequence>
<dbReference type="EMBL" id="FWZX01000048">
    <property type="protein sequence ID" value="SMF82881.1"/>
    <property type="molecule type" value="Genomic_DNA"/>
</dbReference>
<evidence type="ECO:0000313" key="2">
    <source>
        <dbReference type="Proteomes" id="UP000192917"/>
    </source>
</evidence>
<reference evidence="1 2" key="1">
    <citation type="submission" date="2017-04" db="EMBL/GenBank/DDBJ databases">
        <authorList>
            <person name="Afonso C.L."/>
            <person name="Miller P.J."/>
            <person name="Scott M.A."/>
            <person name="Spackman E."/>
            <person name="Goraichik I."/>
            <person name="Dimitrov K.M."/>
            <person name="Suarez D.L."/>
            <person name="Swayne D.E."/>
        </authorList>
    </citation>
    <scope>NUCLEOTIDE SEQUENCE [LARGE SCALE GENOMIC DNA]</scope>
    <source>
        <strain evidence="1 2">USBA 355</strain>
    </source>
</reference>
<organism evidence="1 2">
    <name type="scientific">Tistlia consotensis USBA 355</name>
    <dbReference type="NCBI Taxonomy" id="560819"/>
    <lineage>
        <taxon>Bacteria</taxon>
        <taxon>Pseudomonadati</taxon>
        <taxon>Pseudomonadota</taxon>
        <taxon>Alphaproteobacteria</taxon>
        <taxon>Rhodospirillales</taxon>
        <taxon>Rhodovibrionaceae</taxon>
        <taxon>Tistlia</taxon>
    </lineage>
</organism>
<dbReference type="STRING" id="560819.SAMN05428998_14816"/>
<keyword evidence="2" id="KW-1185">Reference proteome</keyword>
<accession>A0A1Y6CR95</accession>
<gene>
    <name evidence="1" type="ORF">SAMN05428998_14816</name>
</gene>
<dbReference type="AlphaFoldDB" id="A0A1Y6CR95"/>
<dbReference type="Proteomes" id="UP000192917">
    <property type="component" value="Unassembled WGS sequence"/>
</dbReference>
<evidence type="ECO:0000313" key="1">
    <source>
        <dbReference type="EMBL" id="SMF82881.1"/>
    </source>
</evidence>
<dbReference type="RefSeq" id="WP_085127010.1">
    <property type="nucleotide sequence ID" value="NZ_FWZX01000048.1"/>
</dbReference>
<name>A0A1Y6CR95_9PROT</name>
<protein>
    <submittedName>
        <fullName evidence="1">Uncharacterized protein</fullName>
    </submittedName>
</protein>
<proteinExistence type="predicted"/>